<dbReference type="Pfam" id="PF02836">
    <property type="entry name" value="Glyco_hydro_2_C"/>
    <property type="match status" value="1"/>
</dbReference>
<dbReference type="RefSeq" id="WP_377769481.1">
    <property type="nucleotide sequence ID" value="NZ_JBHUHO010000005.1"/>
</dbReference>
<dbReference type="InterPro" id="IPR004199">
    <property type="entry name" value="B-gal_small/dom_5"/>
</dbReference>
<dbReference type="SUPFAM" id="SSF74650">
    <property type="entry name" value="Galactose mutarotase-like"/>
    <property type="match status" value="1"/>
</dbReference>
<gene>
    <name evidence="10" type="ORF">ACFSJH_01825</name>
</gene>
<evidence type="ECO:0000256" key="1">
    <source>
        <dbReference type="ARBA" id="ARBA00001412"/>
    </source>
</evidence>
<evidence type="ECO:0000256" key="7">
    <source>
        <dbReference type="ARBA" id="ARBA00032230"/>
    </source>
</evidence>
<dbReference type="Pfam" id="PF02929">
    <property type="entry name" value="Bgal_small_N"/>
    <property type="match status" value="1"/>
</dbReference>
<dbReference type="InterPro" id="IPR013783">
    <property type="entry name" value="Ig-like_fold"/>
</dbReference>
<evidence type="ECO:0000313" key="11">
    <source>
        <dbReference type="Proteomes" id="UP001597362"/>
    </source>
</evidence>
<dbReference type="InterPro" id="IPR036156">
    <property type="entry name" value="Beta-gal/glucu_dom_sf"/>
</dbReference>
<dbReference type="Pfam" id="PF02837">
    <property type="entry name" value="Glyco_hydro_2_N"/>
    <property type="match status" value="1"/>
</dbReference>
<proteinExistence type="inferred from homology"/>
<evidence type="ECO:0000313" key="10">
    <source>
        <dbReference type="EMBL" id="MFD2114494.1"/>
    </source>
</evidence>
<keyword evidence="11" id="KW-1185">Reference proteome</keyword>
<dbReference type="SMART" id="SM01038">
    <property type="entry name" value="Bgal_small_N"/>
    <property type="match status" value="1"/>
</dbReference>
<dbReference type="SUPFAM" id="SSF49303">
    <property type="entry name" value="beta-Galactosidase/glucuronidase domain"/>
    <property type="match status" value="2"/>
</dbReference>
<dbReference type="SUPFAM" id="SSF49785">
    <property type="entry name" value="Galactose-binding domain-like"/>
    <property type="match status" value="1"/>
</dbReference>
<dbReference type="PROSITE" id="PS00608">
    <property type="entry name" value="GLYCOSYL_HYDROL_F2_2"/>
    <property type="match status" value="1"/>
</dbReference>
<dbReference type="InterPro" id="IPR014718">
    <property type="entry name" value="GH-type_carb-bd"/>
</dbReference>
<name>A0ABW4YG23_9BACL</name>
<dbReference type="PANTHER" id="PTHR46323">
    <property type="entry name" value="BETA-GALACTOSIDASE"/>
    <property type="match status" value="1"/>
</dbReference>
<dbReference type="InterPro" id="IPR008979">
    <property type="entry name" value="Galactose-bd-like_sf"/>
</dbReference>
<dbReference type="InterPro" id="IPR006102">
    <property type="entry name" value="Ig-like_GH2"/>
</dbReference>
<evidence type="ECO:0000256" key="6">
    <source>
        <dbReference type="ARBA" id="ARBA00023295"/>
    </source>
</evidence>
<dbReference type="InterPro" id="IPR017853">
    <property type="entry name" value="GH"/>
</dbReference>
<dbReference type="InterPro" id="IPR023230">
    <property type="entry name" value="Glyco_hydro_2_CS"/>
</dbReference>
<dbReference type="GO" id="GO:0016787">
    <property type="term" value="F:hydrolase activity"/>
    <property type="evidence" value="ECO:0007669"/>
    <property type="project" value="UniProtKB-KW"/>
</dbReference>
<keyword evidence="6 8" id="KW-0326">Glycosidase</keyword>
<dbReference type="EMBL" id="JBHUHO010000005">
    <property type="protein sequence ID" value="MFD2114494.1"/>
    <property type="molecule type" value="Genomic_DNA"/>
</dbReference>
<reference evidence="11" key="1">
    <citation type="journal article" date="2019" name="Int. J. Syst. Evol. Microbiol.">
        <title>The Global Catalogue of Microorganisms (GCM) 10K type strain sequencing project: providing services to taxonomists for standard genome sequencing and annotation.</title>
        <authorList>
            <consortium name="The Broad Institute Genomics Platform"/>
            <consortium name="The Broad Institute Genome Sequencing Center for Infectious Disease"/>
            <person name="Wu L."/>
            <person name="Ma J."/>
        </authorList>
    </citation>
    <scope>NUCLEOTIDE SEQUENCE [LARGE SCALE GENOMIC DNA]</scope>
    <source>
        <strain evidence="11">GH52</strain>
    </source>
</reference>
<organism evidence="10 11">
    <name type="scientific">Paenibacillus yanchengensis</name>
    <dbReference type="NCBI Taxonomy" id="2035833"/>
    <lineage>
        <taxon>Bacteria</taxon>
        <taxon>Bacillati</taxon>
        <taxon>Bacillota</taxon>
        <taxon>Bacilli</taxon>
        <taxon>Bacillales</taxon>
        <taxon>Paenibacillaceae</taxon>
        <taxon>Paenibacillus</taxon>
    </lineage>
</organism>
<evidence type="ECO:0000256" key="4">
    <source>
        <dbReference type="ARBA" id="ARBA00013303"/>
    </source>
</evidence>
<dbReference type="InterPro" id="IPR011013">
    <property type="entry name" value="Gal_mutarotase_sf_dom"/>
</dbReference>
<evidence type="ECO:0000256" key="2">
    <source>
        <dbReference type="ARBA" id="ARBA00007401"/>
    </source>
</evidence>
<dbReference type="Proteomes" id="UP001597362">
    <property type="component" value="Unassembled WGS sequence"/>
</dbReference>
<evidence type="ECO:0000256" key="5">
    <source>
        <dbReference type="ARBA" id="ARBA00022801"/>
    </source>
</evidence>
<dbReference type="Pfam" id="PF16353">
    <property type="entry name" value="LacZ_4"/>
    <property type="match status" value="1"/>
</dbReference>
<dbReference type="Gene3D" id="2.60.120.260">
    <property type="entry name" value="Galactose-binding domain-like"/>
    <property type="match status" value="1"/>
</dbReference>
<dbReference type="InterPro" id="IPR050347">
    <property type="entry name" value="Bact_Beta-galactosidase"/>
</dbReference>
<dbReference type="InterPro" id="IPR006103">
    <property type="entry name" value="Glyco_hydro_2_cat"/>
</dbReference>
<dbReference type="PROSITE" id="PS00719">
    <property type="entry name" value="GLYCOSYL_HYDROL_F2_1"/>
    <property type="match status" value="1"/>
</dbReference>
<comment type="similarity">
    <text evidence="2 8">Belongs to the glycosyl hydrolase 2 family.</text>
</comment>
<dbReference type="EC" id="3.2.1.23" evidence="3 8"/>
<dbReference type="Gene3D" id="3.20.20.80">
    <property type="entry name" value="Glycosidases"/>
    <property type="match status" value="1"/>
</dbReference>
<dbReference type="InterPro" id="IPR032312">
    <property type="entry name" value="LacZ_4"/>
</dbReference>
<dbReference type="Pfam" id="PF00703">
    <property type="entry name" value="Glyco_hydro_2"/>
    <property type="match status" value="1"/>
</dbReference>
<dbReference type="Gene3D" id="2.70.98.10">
    <property type="match status" value="1"/>
</dbReference>
<comment type="catalytic activity">
    <reaction evidence="1 8">
        <text>Hydrolysis of terminal non-reducing beta-D-galactose residues in beta-D-galactosides.</text>
        <dbReference type="EC" id="3.2.1.23"/>
    </reaction>
</comment>
<dbReference type="InterPro" id="IPR023232">
    <property type="entry name" value="Glyco_hydro_2_AS"/>
</dbReference>
<comment type="caution">
    <text evidence="10">The sequence shown here is derived from an EMBL/GenBank/DDBJ whole genome shotgun (WGS) entry which is preliminary data.</text>
</comment>
<dbReference type="Gene3D" id="2.60.40.10">
    <property type="entry name" value="Immunoglobulins"/>
    <property type="match status" value="2"/>
</dbReference>
<dbReference type="SUPFAM" id="SSF51445">
    <property type="entry name" value="(Trans)glycosidases"/>
    <property type="match status" value="1"/>
</dbReference>
<keyword evidence="5 8" id="KW-0378">Hydrolase</keyword>
<feature type="domain" description="Beta galactosidase small chain/" evidence="9">
    <location>
        <begin position="762"/>
        <end position="1034"/>
    </location>
</feature>
<evidence type="ECO:0000256" key="3">
    <source>
        <dbReference type="ARBA" id="ARBA00012756"/>
    </source>
</evidence>
<sequence length="1037" mass="118877">MRQKFQYVPPANGYPEWNNNPEIFELNRLPAYAHMMHFPTEQEALLNDHHTSSLQLNLNGSWKFAYAETPEQRIKNFYEMNYDYSDWASIKVPAHWQMEGYDYPHYTNKKYPWSVSEPDLKAPFAPTKYNPVGSYIRTFTVPDQWQGQPVFISFKGVESAFYVWVNGDLVGYSEDTFTSADFDLTPYLVAGENKLAVEVYRWCDASWLEDQDFWRMSGIFRDVILYTTPNVSINDFSVNGLLDDHYQDGELAVNVSIQNYNSTTMEPVQLVVKLYDDQQQLLEERVITIHNGIADQASYHVSIPVSKPNQWSAEYPHLYHVVLALRDAANQTISAVGCRTGFRRFELKDGLMKINGQRIVFRGVNRHEFVQDKGRAIGREEMIRDVKLMKAYNINAVRTSHYPNQSTWYELCDEYGLYVIDEVNLETHDTWVYGQGTVNETNVPGNNPAWTSNVIDRSNSMLQRDKNHPSIIIWSLGNESFGGTNFIEMYNFFKEKDATRLVHYEGVFHARESDAASDMESTMYIKPAEVEKYALSNPKKPYIICEYSHAMGNSCGGLHLYWELFDKYDILQGAFIWDWIDQAILTKTEDGIEYLAYGGDFGEQPHDGNFCGNGLIFADQTVTPKLEEVKKCYQHIKIEMSDYKQGIVQLTNRYLFTNLNEYTLVWTVTYNGEQAQQGTMVLDVSPGQTVQLQVPFEQPTVIDKEAILTVSIVKNQATDWAEQGHEDSWEQFILTPYQPTLPLATTKQSDPLSVNAAEQTLQISGTHFSVAFDRTSGDLQSFVLHGEESLLEPVRPNFWRAKIDNDLGNKLPMRAGIWRDAHEQRTLLTFDFMIEGNSVKVTSFYQINTYPISTLKIEYRIRPQGLIDVNYAFTPGAGLPEIPEIGMMFVLKHTFDTISWYGRGPHENYWDRKTSARIGQFSGTVAEQFTPYIRPQECGNKTDVRYASITASTNGTGLQFEAASIPLEVNILPWSPAELETHDHLHKLPTSTKSVLRINYKQMGVGGDDSWGAKTHEQFTLLTNRAYQYNFTIGIID</sequence>
<evidence type="ECO:0000256" key="8">
    <source>
        <dbReference type="RuleBase" id="RU361154"/>
    </source>
</evidence>
<dbReference type="InterPro" id="IPR006104">
    <property type="entry name" value="Glyco_hydro_2_N"/>
</dbReference>
<protein>
    <recommendedName>
        <fullName evidence="4 8">Beta-galactosidase</fullName>
        <ecNumber evidence="3 8">3.2.1.23</ecNumber>
    </recommendedName>
    <alternativeName>
        <fullName evidence="7 8">Lactase</fullName>
    </alternativeName>
</protein>
<accession>A0ABW4YG23</accession>
<dbReference type="InterPro" id="IPR006101">
    <property type="entry name" value="Glyco_hydro_2"/>
</dbReference>
<dbReference type="PRINTS" id="PR00132">
    <property type="entry name" value="GLHYDRLASE2"/>
</dbReference>
<evidence type="ECO:0000259" key="9">
    <source>
        <dbReference type="SMART" id="SM01038"/>
    </source>
</evidence>
<dbReference type="PANTHER" id="PTHR46323:SF2">
    <property type="entry name" value="BETA-GALACTOSIDASE"/>
    <property type="match status" value="1"/>
</dbReference>